<dbReference type="EMBL" id="CP020563">
    <property type="protein sequence ID" value="ARF71249.1"/>
    <property type="molecule type" value="Genomic_DNA"/>
</dbReference>
<evidence type="ECO:0000256" key="1">
    <source>
        <dbReference type="SAM" id="MobiDB-lite"/>
    </source>
</evidence>
<organism evidence="3 4">
    <name type="scientific">Kitasatospora albolonga</name>
    <dbReference type="NCBI Taxonomy" id="68173"/>
    <lineage>
        <taxon>Bacteria</taxon>
        <taxon>Bacillati</taxon>
        <taxon>Actinomycetota</taxon>
        <taxon>Actinomycetes</taxon>
        <taxon>Kitasatosporales</taxon>
        <taxon>Streptomycetaceae</taxon>
        <taxon>Kitasatospora</taxon>
    </lineage>
</organism>
<evidence type="ECO:0000313" key="3">
    <source>
        <dbReference type="EMBL" id="ARF71249.1"/>
    </source>
</evidence>
<dbReference type="InterPro" id="IPR000873">
    <property type="entry name" value="AMP-dep_synth/lig_dom"/>
</dbReference>
<reference evidence="3 4" key="1">
    <citation type="submission" date="2017-04" db="EMBL/GenBank/DDBJ databases">
        <title>The complete genome sequence of Streptomyces albolongus YIM 101047, the producer of novel bafilomycins and novel odoriferous sesquiterpenoids.</title>
        <authorList>
            <person name="Yin M."/>
            <person name="Jiang Y."/>
        </authorList>
    </citation>
    <scope>NUCLEOTIDE SEQUENCE [LARGE SCALE GENOMIC DNA]</scope>
    <source>
        <strain evidence="3 4">YIM 101047</strain>
    </source>
</reference>
<dbReference type="AlphaFoldDB" id="A0ABC8BLI8"/>
<dbReference type="SUPFAM" id="SSF56801">
    <property type="entry name" value="Acetyl-CoA synthetase-like"/>
    <property type="match status" value="1"/>
</dbReference>
<proteinExistence type="predicted"/>
<dbReference type="Gene3D" id="3.40.50.980">
    <property type="match status" value="1"/>
</dbReference>
<evidence type="ECO:0000313" key="4">
    <source>
        <dbReference type="Proteomes" id="UP000192251"/>
    </source>
</evidence>
<dbReference type="KEGG" id="kab:B7C62_02500"/>
<gene>
    <name evidence="3" type="ORF">B7C62_02500</name>
</gene>
<dbReference type="Proteomes" id="UP000192251">
    <property type="component" value="Chromosome"/>
</dbReference>
<feature type="region of interest" description="Disordered" evidence="1">
    <location>
        <begin position="93"/>
        <end position="113"/>
    </location>
</feature>
<dbReference type="Pfam" id="PF00501">
    <property type="entry name" value="AMP-binding"/>
    <property type="match status" value="1"/>
</dbReference>
<accession>A0ABC8BLI8</accession>
<evidence type="ECO:0000259" key="2">
    <source>
        <dbReference type="Pfam" id="PF00501"/>
    </source>
</evidence>
<name>A0ABC8BLI8_9ACTN</name>
<keyword evidence="4" id="KW-1185">Reference proteome</keyword>
<sequence>MIPVTAHVTALRPLPDLLREHARRLGTRTAFQDSRSRVTYSELELRTGRLAGHLVNLGLRHGERAAILLGSRVEAVESVLAALMAPTLLVRAGGHGPAPDLTPGSLLVRPRGS</sequence>
<feature type="domain" description="AMP-dependent synthetase/ligase" evidence="2">
    <location>
        <begin position="18"/>
        <end position="86"/>
    </location>
</feature>
<protein>
    <recommendedName>
        <fullName evidence="2">AMP-dependent synthetase/ligase domain-containing protein</fullName>
    </recommendedName>
</protein>